<dbReference type="AlphaFoldDB" id="A0A9R1CU90"/>
<gene>
    <name evidence="1" type="ORF">KM295_09835</name>
</gene>
<sequence>MQRKVLVLVIALSVAFGAAAVAATDHASVEVAQEPNEPATVTVVDSGGQAVENASLTVESVDENVTYDGTGDYTTDRNGTVELPAPNETVDILVTATVDNETVSTEATLEYRPELDLSVEGATGQPATVTLTADGEPADNATIDVGTIDENATYDGTGTYETDANGTVELPVPNETVDVNVSAEYRGASTSAEATLTAPPDLAVAVDQDRGRPATVTVLADDKPAENATIDVETVDENATYAGTDAYETDENGTVELPTPEETVAVSVTAEFQGASDSTETELKAAPELNVSLAQDGPGLPATVTVLADDKPAENTTIDVETVDENTTYAGTGAYETDENGTVELPAPNETVEVTVTA</sequence>
<comment type="caution">
    <text evidence="1">The sequence shown here is derived from an EMBL/GenBank/DDBJ whole genome shotgun (WGS) entry which is preliminary data.</text>
</comment>
<keyword evidence="2" id="KW-1185">Reference proteome</keyword>
<organism evidence="1 2">
    <name type="scientific">Natronomonas aquatica</name>
    <dbReference type="NCBI Taxonomy" id="2841590"/>
    <lineage>
        <taxon>Archaea</taxon>
        <taxon>Methanobacteriati</taxon>
        <taxon>Methanobacteriota</taxon>
        <taxon>Stenosarchaea group</taxon>
        <taxon>Halobacteria</taxon>
        <taxon>Halobacteriales</taxon>
        <taxon>Natronomonadaceae</taxon>
        <taxon>Natronomonas</taxon>
    </lineage>
</organism>
<accession>A0A9R1CU90</accession>
<dbReference type="EMBL" id="JAHLKM010000012">
    <property type="protein sequence ID" value="MCQ4333774.1"/>
    <property type="molecule type" value="Genomic_DNA"/>
</dbReference>
<dbReference type="Gene3D" id="2.60.40.1120">
    <property type="entry name" value="Carboxypeptidase-like, regulatory domain"/>
    <property type="match status" value="1"/>
</dbReference>
<name>A0A9R1CU90_9EURY</name>
<reference evidence="1" key="1">
    <citation type="journal article" date="2023" name="Front. Microbiol.">
        <title>Genomic-based phylogenetic and metabolic analyses of the genus Natronomonas, and description of Natronomonas aquatica sp. nov.</title>
        <authorList>
            <person name="Garcia-Roldan A."/>
            <person name="Duran-Viseras A."/>
            <person name="de la Haba R.R."/>
            <person name="Corral P."/>
            <person name="Sanchez-Porro C."/>
            <person name="Ventosa A."/>
        </authorList>
    </citation>
    <scope>NUCLEOTIDE SEQUENCE</scope>
    <source>
        <strain evidence="1">F2-12</strain>
    </source>
</reference>
<feature type="non-terminal residue" evidence="1">
    <location>
        <position position="358"/>
    </location>
</feature>
<dbReference type="Proteomes" id="UP001139494">
    <property type="component" value="Unassembled WGS sequence"/>
</dbReference>
<protein>
    <submittedName>
        <fullName evidence="1">Uncharacterized protein</fullName>
    </submittedName>
</protein>
<proteinExistence type="predicted"/>
<evidence type="ECO:0000313" key="1">
    <source>
        <dbReference type="EMBL" id="MCQ4333774.1"/>
    </source>
</evidence>
<evidence type="ECO:0000313" key="2">
    <source>
        <dbReference type="Proteomes" id="UP001139494"/>
    </source>
</evidence>